<comment type="function">
    <text evidence="9">Part of the binding-protein-dependent transport system for D-xylose. Probably responsible for the translocation of the substrate across the membrane.</text>
</comment>
<evidence type="ECO:0000256" key="8">
    <source>
        <dbReference type="ARBA" id="ARBA00023136"/>
    </source>
</evidence>
<organism evidence="12 13">
    <name type="scientific">Nonomuraea corallina</name>
    <dbReference type="NCBI Taxonomy" id="2989783"/>
    <lineage>
        <taxon>Bacteria</taxon>
        <taxon>Bacillati</taxon>
        <taxon>Actinomycetota</taxon>
        <taxon>Actinomycetes</taxon>
        <taxon>Streptosporangiales</taxon>
        <taxon>Streptosporangiaceae</taxon>
        <taxon>Nonomuraea</taxon>
    </lineage>
</organism>
<dbReference type="Proteomes" id="UP001144036">
    <property type="component" value="Unassembled WGS sequence"/>
</dbReference>
<evidence type="ECO:0000256" key="2">
    <source>
        <dbReference type="ARBA" id="ARBA00022448"/>
    </source>
</evidence>
<keyword evidence="4" id="KW-0997">Cell inner membrane</keyword>
<evidence type="ECO:0000256" key="1">
    <source>
        <dbReference type="ARBA" id="ARBA00004651"/>
    </source>
</evidence>
<evidence type="ECO:0000256" key="11">
    <source>
        <dbReference type="SAM" id="Phobius"/>
    </source>
</evidence>
<keyword evidence="13" id="KW-1185">Reference proteome</keyword>
<keyword evidence="3" id="KW-1003">Cell membrane</keyword>
<proteinExistence type="predicted"/>
<evidence type="ECO:0000256" key="5">
    <source>
        <dbReference type="ARBA" id="ARBA00022597"/>
    </source>
</evidence>
<dbReference type="RefSeq" id="WP_270158500.1">
    <property type="nucleotide sequence ID" value="NZ_JAPNNL010000166.1"/>
</dbReference>
<protein>
    <recommendedName>
        <fullName evidence="10">Xylose transport system permease protein XylH</fullName>
    </recommendedName>
</protein>
<feature type="transmembrane region" description="Helical" evidence="11">
    <location>
        <begin position="272"/>
        <end position="305"/>
    </location>
</feature>
<feature type="transmembrane region" description="Helical" evidence="11">
    <location>
        <begin position="27"/>
        <end position="47"/>
    </location>
</feature>
<gene>
    <name evidence="12" type="ORF">OUY22_29695</name>
</gene>
<dbReference type="CDD" id="cd06579">
    <property type="entry name" value="TM_PBP1_transp_AraH_like"/>
    <property type="match status" value="1"/>
</dbReference>
<dbReference type="EMBL" id="JAPNNL010000166">
    <property type="protein sequence ID" value="MDA0637601.1"/>
    <property type="molecule type" value="Genomic_DNA"/>
</dbReference>
<evidence type="ECO:0000313" key="12">
    <source>
        <dbReference type="EMBL" id="MDA0637601.1"/>
    </source>
</evidence>
<dbReference type="InterPro" id="IPR001851">
    <property type="entry name" value="ABC_transp_permease"/>
</dbReference>
<name>A0ABT4SL22_9ACTN</name>
<keyword evidence="5" id="KW-0762">Sugar transport</keyword>
<sequence>MTAATGRADERVADVGLLRRLLIRPELGAVVGAIVVFSFFAGQSAVFRSLDGIANWLDPAATLGIMAVAVALLMIGGEFDLSAGVMTGTSGLILVTLATEYGLNVWAAMTVGLVVALAVGLLNGLIVTRTRLPSFIVTLGTFLMLQGVNLGVTKLLTGTVQVGGLRSASGYDSAHTLFAGTIQIGGSSFRVAILWWLLVTAAATWVLMRSRQGNWIFAVGGDERAARAVGVPAARTKIALFMTTAFAAWLVGSILALRYTSVQANVGIGQEFIYIIAAVIGGCLLTGGYGSAIGAAIGAVIFGMADKGIVFLGWDADWFKFFLGAMLLLATLANRLVRRYAEEVRH</sequence>
<accession>A0ABT4SL22</accession>
<keyword evidence="8 11" id="KW-0472">Membrane</keyword>
<evidence type="ECO:0000256" key="7">
    <source>
        <dbReference type="ARBA" id="ARBA00022989"/>
    </source>
</evidence>
<comment type="subcellular location">
    <subcellularLocation>
        <location evidence="1">Cell membrane</location>
        <topology evidence="1">Multi-pass membrane protein</topology>
    </subcellularLocation>
</comment>
<keyword evidence="7 11" id="KW-1133">Transmembrane helix</keyword>
<evidence type="ECO:0000313" key="13">
    <source>
        <dbReference type="Proteomes" id="UP001144036"/>
    </source>
</evidence>
<evidence type="ECO:0000256" key="9">
    <source>
        <dbReference type="ARBA" id="ARBA00035611"/>
    </source>
</evidence>
<keyword evidence="6 11" id="KW-0812">Transmembrane</keyword>
<reference evidence="12" key="1">
    <citation type="submission" date="2022-11" db="EMBL/GenBank/DDBJ databases">
        <title>Nonomuraea corallina sp. nov., a new species of the genus Nonomuraea isolated from sea side sediment in Thai sea.</title>
        <authorList>
            <person name="Ngamcharungchit C."/>
            <person name="Matsumoto A."/>
            <person name="Suriyachadkun C."/>
            <person name="Panbangred W."/>
            <person name="Inahashi Y."/>
            <person name="Intra B."/>
        </authorList>
    </citation>
    <scope>NUCLEOTIDE SEQUENCE</scope>
    <source>
        <strain evidence="12">MCN248</strain>
    </source>
</reference>
<feature type="transmembrane region" description="Helical" evidence="11">
    <location>
        <begin position="317"/>
        <end position="337"/>
    </location>
</feature>
<keyword evidence="2" id="KW-0813">Transport</keyword>
<feature type="transmembrane region" description="Helical" evidence="11">
    <location>
        <begin position="53"/>
        <end position="74"/>
    </location>
</feature>
<feature type="transmembrane region" description="Helical" evidence="11">
    <location>
        <begin position="238"/>
        <end position="260"/>
    </location>
</feature>
<evidence type="ECO:0000256" key="10">
    <source>
        <dbReference type="ARBA" id="ARBA00035686"/>
    </source>
</evidence>
<evidence type="ECO:0000256" key="3">
    <source>
        <dbReference type="ARBA" id="ARBA00022475"/>
    </source>
</evidence>
<feature type="transmembrane region" description="Helical" evidence="11">
    <location>
        <begin position="105"/>
        <end position="126"/>
    </location>
</feature>
<feature type="transmembrane region" description="Helical" evidence="11">
    <location>
        <begin position="191"/>
        <end position="208"/>
    </location>
</feature>
<dbReference type="PANTHER" id="PTHR32196:SF32">
    <property type="entry name" value="XYLOSE TRANSPORT SYSTEM PERMEASE PROTEIN XYLH"/>
    <property type="match status" value="1"/>
</dbReference>
<dbReference type="Pfam" id="PF02653">
    <property type="entry name" value="BPD_transp_2"/>
    <property type="match status" value="1"/>
</dbReference>
<evidence type="ECO:0000256" key="6">
    <source>
        <dbReference type="ARBA" id="ARBA00022692"/>
    </source>
</evidence>
<evidence type="ECO:0000256" key="4">
    <source>
        <dbReference type="ARBA" id="ARBA00022519"/>
    </source>
</evidence>
<comment type="caution">
    <text evidence="12">The sequence shown here is derived from an EMBL/GenBank/DDBJ whole genome shotgun (WGS) entry which is preliminary data.</text>
</comment>
<feature type="transmembrane region" description="Helical" evidence="11">
    <location>
        <begin position="81"/>
        <end position="99"/>
    </location>
</feature>
<dbReference type="PANTHER" id="PTHR32196">
    <property type="entry name" value="ABC TRANSPORTER PERMEASE PROTEIN YPHD-RELATED-RELATED"/>
    <property type="match status" value="1"/>
</dbReference>